<feature type="region of interest" description="Disordered" evidence="1">
    <location>
        <begin position="1"/>
        <end position="36"/>
    </location>
</feature>
<protein>
    <submittedName>
        <fullName evidence="2">Uncharacterized protein</fullName>
    </submittedName>
</protein>
<dbReference type="EMBL" id="JEME01000783">
    <property type="protein sequence ID" value="KYG09079.1"/>
    <property type="molecule type" value="Genomic_DNA"/>
</dbReference>
<dbReference type="Proteomes" id="UP000075502">
    <property type="component" value="Unassembled WGS sequence"/>
</dbReference>
<name>A0A150TWJ0_SORCE</name>
<comment type="caution">
    <text evidence="2">The sequence shown here is derived from an EMBL/GenBank/DDBJ whole genome shotgun (WGS) entry which is preliminary data.</text>
</comment>
<proteinExistence type="predicted"/>
<feature type="compositionally biased region" description="Low complexity" evidence="1">
    <location>
        <begin position="295"/>
        <end position="306"/>
    </location>
</feature>
<reference evidence="2 3" key="1">
    <citation type="submission" date="2014-02" db="EMBL/GenBank/DDBJ databases">
        <title>The small core and large imbalanced accessory genome model reveals a collaborative survival strategy of Sorangium cellulosum strains in nature.</title>
        <authorList>
            <person name="Han K."/>
            <person name="Peng R."/>
            <person name="Blom J."/>
            <person name="Li Y.-Z."/>
        </authorList>
    </citation>
    <scope>NUCLEOTIDE SEQUENCE [LARGE SCALE GENOMIC DNA]</scope>
    <source>
        <strain evidence="2 3">So0007-03</strain>
    </source>
</reference>
<organism evidence="2 3">
    <name type="scientific">Sorangium cellulosum</name>
    <name type="common">Polyangium cellulosum</name>
    <dbReference type="NCBI Taxonomy" id="56"/>
    <lineage>
        <taxon>Bacteria</taxon>
        <taxon>Pseudomonadati</taxon>
        <taxon>Myxococcota</taxon>
        <taxon>Polyangia</taxon>
        <taxon>Polyangiales</taxon>
        <taxon>Polyangiaceae</taxon>
        <taxon>Sorangium</taxon>
    </lineage>
</organism>
<feature type="region of interest" description="Disordered" evidence="1">
    <location>
        <begin position="287"/>
        <end position="306"/>
    </location>
</feature>
<sequence>MLPVTIRNRSSETTKTKAPGSGRARRRTRTRANESRELSQEMLREAVLELLRLAVEYETPHAPVDPHLGASGRAVRLSIGQLSRRDAVLQKVVRALLAHRDDRQEVVKRVRTAQALREVADAVTERRRTWNAEQRKRRKAGQPGHELNRNEPFRRKLAALVRYRFDWWGVSLKDETITGIVDAAIPRSKVELADMDDGLLRRLANVVGHEVTRVGSETLERIAAALGGTTQGAGRVKRPEDARHALDDDPVGGSEILGYVVRLLVARGHPARVGHAVMKAWSDEAFATRPRTDGAPPSSADPTASS</sequence>
<gene>
    <name evidence="2" type="ORF">BE21_20000</name>
</gene>
<evidence type="ECO:0000313" key="2">
    <source>
        <dbReference type="EMBL" id="KYG09079.1"/>
    </source>
</evidence>
<accession>A0A150TWJ0</accession>
<feature type="region of interest" description="Disordered" evidence="1">
    <location>
        <begin position="130"/>
        <end position="149"/>
    </location>
</feature>
<evidence type="ECO:0000256" key="1">
    <source>
        <dbReference type="SAM" id="MobiDB-lite"/>
    </source>
</evidence>
<dbReference type="AlphaFoldDB" id="A0A150TWJ0"/>
<evidence type="ECO:0000313" key="3">
    <source>
        <dbReference type="Proteomes" id="UP000075502"/>
    </source>
</evidence>